<feature type="region of interest" description="Disordered" evidence="1">
    <location>
        <begin position="1"/>
        <end position="36"/>
    </location>
</feature>
<reference evidence="2 3" key="1">
    <citation type="submission" date="2019-12" db="EMBL/GenBank/DDBJ databases">
        <title>Deinococcus sp. HMF7620 Genome sequencing and assembly.</title>
        <authorList>
            <person name="Kang H."/>
            <person name="Kim H."/>
            <person name="Joh K."/>
        </authorList>
    </citation>
    <scope>NUCLEOTIDE SEQUENCE [LARGE SCALE GENOMIC DNA]</scope>
    <source>
        <strain evidence="2 3">HMF7620</strain>
    </source>
</reference>
<feature type="compositionally biased region" description="Basic and acidic residues" evidence="1">
    <location>
        <begin position="1"/>
        <end position="19"/>
    </location>
</feature>
<comment type="caution">
    <text evidence="2">The sequence shown here is derived from an EMBL/GenBank/DDBJ whole genome shotgun (WGS) entry which is preliminary data.</text>
</comment>
<accession>A0A7C9LN60</accession>
<dbReference type="AlphaFoldDB" id="A0A7C9LN60"/>
<keyword evidence="3" id="KW-1185">Reference proteome</keyword>
<evidence type="ECO:0000313" key="2">
    <source>
        <dbReference type="EMBL" id="MVN86896.1"/>
    </source>
</evidence>
<evidence type="ECO:0000256" key="1">
    <source>
        <dbReference type="SAM" id="MobiDB-lite"/>
    </source>
</evidence>
<dbReference type="RefSeq" id="WP_157458947.1">
    <property type="nucleotide sequence ID" value="NZ_WQLB01000009.1"/>
</dbReference>
<evidence type="ECO:0000313" key="3">
    <source>
        <dbReference type="Proteomes" id="UP000483286"/>
    </source>
</evidence>
<proteinExistence type="predicted"/>
<protein>
    <recommendedName>
        <fullName evidence="4">Terminase small subunit</fullName>
    </recommendedName>
</protein>
<organism evidence="2 3">
    <name type="scientific">Deinococcus arboris</name>
    <dbReference type="NCBI Taxonomy" id="2682977"/>
    <lineage>
        <taxon>Bacteria</taxon>
        <taxon>Thermotogati</taxon>
        <taxon>Deinococcota</taxon>
        <taxon>Deinococci</taxon>
        <taxon>Deinococcales</taxon>
        <taxon>Deinococcaceae</taxon>
        <taxon>Deinococcus</taxon>
    </lineage>
</organism>
<dbReference type="EMBL" id="WQLB01000009">
    <property type="protein sequence ID" value="MVN86896.1"/>
    <property type="molecule type" value="Genomic_DNA"/>
</dbReference>
<sequence length="190" mass="21383">MPRGDKKAKPSTKKPDKKAGGSGGAKPQRARPHYDWTAIRREYIRGGDEVTLKALSDKPGAPTHDALKARSSREDWAELRAEFRHQVATRMQQLDLDTVEEVRARHSQLGRRMQELAESGMDYLDLSDLGAFGVARLATAGAQLERQARGMEEYTVRIEDLRSPADVKKLPKEQLLELIERRRKARGAQA</sequence>
<evidence type="ECO:0008006" key="4">
    <source>
        <dbReference type="Google" id="ProtNLM"/>
    </source>
</evidence>
<dbReference type="Proteomes" id="UP000483286">
    <property type="component" value="Unassembled WGS sequence"/>
</dbReference>
<gene>
    <name evidence="2" type="ORF">GO986_08975</name>
</gene>
<name>A0A7C9LN60_9DEIO</name>